<name>A0A5M8FT57_9GAMM</name>
<protein>
    <submittedName>
        <fullName evidence="1">Uncharacterized protein</fullName>
    </submittedName>
</protein>
<dbReference type="Proteomes" id="UP000322981">
    <property type="component" value="Unassembled WGS sequence"/>
</dbReference>
<sequence>MRNRPDIKTAIPRRRYQIGDFSATVLGDIDSGGGRAYRFILAMVALGDAQPSLYVCCEPNPSGGVDGRYAVRVVNDSMSEVVDSADHWGDLDTFAEMAVDLARQVLGMKNEQTIRLM</sequence>
<evidence type="ECO:0000313" key="1">
    <source>
        <dbReference type="EMBL" id="KAA6186981.1"/>
    </source>
</evidence>
<reference evidence="1 2" key="1">
    <citation type="submission" date="2019-09" db="EMBL/GenBank/DDBJ databases">
        <title>Whole-genome sequence of the purple sulfur bacterium Thiohalocapsa marina DSM 19078.</title>
        <authorList>
            <person name="Kyndt J.A."/>
            <person name="Meyer T.E."/>
        </authorList>
    </citation>
    <scope>NUCLEOTIDE SEQUENCE [LARGE SCALE GENOMIC DNA]</scope>
    <source>
        <strain evidence="1 2">DSM 19078</strain>
    </source>
</reference>
<dbReference type="OrthoDB" id="7060864at2"/>
<proteinExistence type="predicted"/>
<dbReference type="RefSeq" id="WP_150090493.1">
    <property type="nucleotide sequence ID" value="NZ_JBFUOH010000127.1"/>
</dbReference>
<keyword evidence="2" id="KW-1185">Reference proteome</keyword>
<accession>A0A5M8FT57</accession>
<gene>
    <name evidence="1" type="ORF">F2Q65_03580</name>
</gene>
<comment type="caution">
    <text evidence="1">The sequence shown here is derived from an EMBL/GenBank/DDBJ whole genome shotgun (WGS) entry which is preliminary data.</text>
</comment>
<evidence type="ECO:0000313" key="2">
    <source>
        <dbReference type="Proteomes" id="UP000322981"/>
    </source>
</evidence>
<dbReference type="EMBL" id="VWXX01000003">
    <property type="protein sequence ID" value="KAA6186981.1"/>
    <property type="molecule type" value="Genomic_DNA"/>
</dbReference>
<dbReference type="AlphaFoldDB" id="A0A5M8FT57"/>
<organism evidence="1 2">
    <name type="scientific">Thiohalocapsa marina</name>
    <dbReference type="NCBI Taxonomy" id="424902"/>
    <lineage>
        <taxon>Bacteria</taxon>
        <taxon>Pseudomonadati</taxon>
        <taxon>Pseudomonadota</taxon>
        <taxon>Gammaproteobacteria</taxon>
        <taxon>Chromatiales</taxon>
        <taxon>Chromatiaceae</taxon>
        <taxon>Thiohalocapsa</taxon>
    </lineage>
</organism>